<dbReference type="Proteomes" id="UP001295740">
    <property type="component" value="Unassembled WGS sequence"/>
</dbReference>
<dbReference type="PANTHER" id="PTHR40780:SF3">
    <property type="entry name" value="DUF3669 DOMAIN-CONTAINING PROTEIN"/>
    <property type="match status" value="1"/>
</dbReference>
<protein>
    <submittedName>
        <fullName evidence="1">Uu.00g040770.m01.CDS01</fullName>
    </submittedName>
</protein>
<name>A0AAI8YBJ9_9PEZI</name>
<keyword evidence="2" id="KW-1185">Reference proteome</keyword>
<proteinExistence type="predicted"/>
<gene>
    <name evidence="1" type="ORF">KHLLAP_LOCUS1692</name>
</gene>
<dbReference type="PANTHER" id="PTHR40780">
    <property type="entry name" value="DUF3669 DOMAIN-CONTAINING PROTEIN"/>
    <property type="match status" value="1"/>
</dbReference>
<evidence type="ECO:0000313" key="1">
    <source>
        <dbReference type="EMBL" id="CAJ2501224.1"/>
    </source>
</evidence>
<sequence>MSLCEVLASTLSDDSPHKMGAGACGTIYAPVTVKMGQREPPTVVLKRGDGDPARSLRNDHLMHRTLLSASAEDHFQKPRFAIPRCYEFIDAKMAKSQGLPGRILALFPEPYDTLITGKIPSLPQPAQECLTEQYCPESKKSAIKPTDPNWLVRPYLGRRRERPSAFFRLRNFGLCADQMEELGVDMDGYTQGLAESLAFLHWAAEIDAEDVEFVLAPRRTSPDDTTKSFHSASLGDHALWILDFDGCHRMTMDGDGIE</sequence>
<dbReference type="EMBL" id="CAUWAG010000003">
    <property type="protein sequence ID" value="CAJ2501224.1"/>
    <property type="molecule type" value="Genomic_DNA"/>
</dbReference>
<dbReference type="AlphaFoldDB" id="A0AAI8YBJ9"/>
<comment type="caution">
    <text evidence="1">The sequence shown here is derived from an EMBL/GenBank/DDBJ whole genome shotgun (WGS) entry which is preliminary data.</text>
</comment>
<accession>A0AAI8YBJ9</accession>
<reference evidence="1" key="1">
    <citation type="submission" date="2023-10" db="EMBL/GenBank/DDBJ databases">
        <authorList>
            <person name="Hackl T."/>
        </authorList>
    </citation>
    <scope>NUCLEOTIDE SEQUENCE</scope>
</reference>
<evidence type="ECO:0000313" key="2">
    <source>
        <dbReference type="Proteomes" id="UP001295740"/>
    </source>
</evidence>
<organism evidence="1 2">
    <name type="scientific">Anthostomella pinea</name>
    <dbReference type="NCBI Taxonomy" id="933095"/>
    <lineage>
        <taxon>Eukaryota</taxon>
        <taxon>Fungi</taxon>
        <taxon>Dikarya</taxon>
        <taxon>Ascomycota</taxon>
        <taxon>Pezizomycotina</taxon>
        <taxon>Sordariomycetes</taxon>
        <taxon>Xylariomycetidae</taxon>
        <taxon>Xylariales</taxon>
        <taxon>Xylariaceae</taxon>
        <taxon>Anthostomella</taxon>
    </lineage>
</organism>